<sequence>MGIVSRGHQRNWLGAPNKRVAEIVNQLL</sequence>
<dbReference type="AlphaFoldDB" id="A0A2P2QB71"/>
<proteinExistence type="predicted"/>
<protein>
    <submittedName>
        <fullName evidence="1">Uncharacterized protein</fullName>
    </submittedName>
</protein>
<name>A0A2P2QB71_RHIMU</name>
<dbReference type="EMBL" id="GGEC01083768">
    <property type="protein sequence ID" value="MBX64252.1"/>
    <property type="molecule type" value="Transcribed_RNA"/>
</dbReference>
<reference evidence="1" key="1">
    <citation type="submission" date="2018-02" db="EMBL/GenBank/DDBJ databases">
        <title>Rhizophora mucronata_Transcriptome.</title>
        <authorList>
            <person name="Meera S.P."/>
            <person name="Sreeshan A."/>
            <person name="Augustine A."/>
        </authorList>
    </citation>
    <scope>NUCLEOTIDE SEQUENCE</scope>
    <source>
        <tissue evidence="1">Leaf</tissue>
    </source>
</reference>
<evidence type="ECO:0000313" key="1">
    <source>
        <dbReference type="EMBL" id="MBX64252.1"/>
    </source>
</evidence>
<organism evidence="1">
    <name type="scientific">Rhizophora mucronata</name>
    <name type="common">Asiatic mangrove</name>
    <dbReference type="NCBI Taxonomy" id="61149"/>
    <lineage>
        <taxon>Eukaryota</taxon>
        <taxon>Viridiplantae</taxon>
        <taxon>Streptophyta</taxon>
        <taxon>Embryophyta</taxon>
        <taxon>Tracheophyta</taxon>
        <taxon>Spermatophyta</taxon>
        <taxon>Magnoliopsida</taxon>
        <taxon>eudicotyledons</taxon>
        <taxon>Gunneridae</taxon>
        <taxon>Pentapetalae</taxon>
        <taxon>rosids</taxon>
        <taxon>fabids</taxon>
        <taxon>Malpighiales</taxon>
        <taxon>Rhizophoraceae</taxon>
        <taxon>Rhizophora</taxon>
    </lineage>
</organism>
<accession>A0A2P2QB71</accession>